<dbReference type="EMBL" id="LLZJ01000384">
    <property type="protein sequence ID" value="KUL47620.1"/>
    <property type="molecule type" value="Genomic_DNA"/>
</dbReference>
<evidence type="ECO:0000313" key="2">
    <source>
        <dbReference type="Proteomes" id="UP000053413"/>
    </source>
</evidence>
<gene>
    <name evidence="1" type="ORF">ADL28_31940</name>
</gene>
<protein>
    <submittedName>
        <fullName evidence="1">Uncharacterized protein</fullName>
    </submittedName>
</protein>
<proteinExistence type="predicted"/>
<organism evidence="1 2">
    <name type="scientific">Streptomyces violaceusniger</name>
    <dbReference type="NCBI Taxonomy" id="68280"/>
    <lineage>
        <taxon>Bacteria</taxon>
        <taxon>Bacillati</taxon>
        <taxon>Actinomycetota</taxon>
        <taxon>Actinomycetes</taxon>
        <taxon>Kitasatosporales</taxon>
        <taxon>Streptomycetaceae</taxon>
        <taxon>Streptomyces</taxon>
        <taxon>Streptomyces violaceusniger group</taxon>
    </lineage>
</organism>
<name>A0A0X3VSF3_STRVO</name>
<dbReference type="GeneID" id="97435072"/>
<comment type="caution">
    <text evidence="1">The sequence shown here is derived from an EMBL/GenBank/DDBJ whole genome shotgun (WGS) entry which is preliminary data.</text>
</comment>
<dbReference type="AlphaFoldDB" id="A0A0X3VSF3"/>
<dbReference type="RefSeq" id="WP_059147262.1">
    <property type="nucleotide sequence ID" value="NZ_LLZJ01000384.1"/>
</dbReference>
<accession>A0A0X3VSF3</accession>
<reference evidence="2" key="1">
    <citation type="submission" date="2015-10" db="EMBL/GenBank/DDBJ databases">
        <authorList>
            <person name="Ju K.-S."/>
            <person name="Doroghazi J.R."/>
            <person name="Metcalf W.W."/>
        </authorList>
    </citation>
    <scope>NUCLEOTIDE SEQUENCE [LARGE SCALE GENOMIC DNA]</scope>
    <source>
        <strain evidence="2">NRRL F-8817</strain>
    </source>
</reference>
<dbReference type="Proteomes" id="UP000053413">
    <property type="component" value="Unassembled WGS sequence"/>
</dbReference>
<evidence type="ECO:0000313" key="1">
    <source>
        <dbReference type="EMBL" id="KUL47620.1"/>
    </source>
</evidence>
<sequence>MEPSHDRLLDGEALPLPEPWIRILDSGVRNTLEAQLKVEVGEEHPLFGKSVTALARCGRCDEALFGVEGAPTHFAQVHLTWRSAPDTPPWPWTEFLSPPLFDSLADHAH</sequence>
<dbReference type="OrthoDB" id="3396949at2"/>